<gene>
    <name evidence="2" type="ORF">XD92_1418</name>
</gene>
<organism evidence="2 3">
    <name type="scientific">Proteiniphilum acetatigenes</name>
    <dbReference type="NCBI Taxonomy" id="294710"/>
    <lineage>
        <taxon>Bacteria</taxon>
        <taxon>Pseudomonadati</taxon>
        <taxon>Bacteroidota</taxon>
        <taxon>Bacteroidia</taxon>
        <taxon>Bacteroidales</taxon>
        <taxon>Dysgonomonadaceae</taxon>
        <taxon>Proteiniphilum</taxon>
    </lineage>
</organism>
<proteinExistence type="predicted"/>
<reference evidence="3" key="1">
    <citation type="journal article" date="2015" name="MBio">
        <title>Genome-Resolved Metagenomic Analysis Reveals Roles for Candidate Phyla and Other Microbial Community Members in Biogeochemical Transformations in Oil Reservoirs.</title>
        <authorList>
            <person name="Hu P."/>
            <person name="Tom L."/>
            <person name="Singh A."/>
            <person name="Thomas B.C."/>
            <person name="Baker B.J."/>
            <person name="Piceno Y.M."/>
            <person name="Andersen G.L."/>
            <person name="Banfield J.F."/>
        </authorList>
    </citation>
    <scope>NUCLEOTIDE SEQUENCE [LARGE SCALE GENOMIC DNA]</scope>
</reference>
<evidence type="ECO:0000313" key="2">
    <source>
        <dbReference type="EMBL" id="KUK75981.1"/>
    </source>
</evidence>
<comment type="caution">
    <text evidence="2">The sequence shown here is derived from an EMBL/GenBank/DDBJ whole genome shotgun (WGS) entry which is preliminary data.</text>
</comment>
<dbReference type="Proteomes" id="UP000053860">
    <property type="component" value="Unassembled WGS sequence"/>
</dbReference>
<accession>A0A101HFQ9</accession>
<protein>
    <submittedName>
        <fullName evidence="2">Uncharacterized protein</fullName>
    </submittedName>
</protein>
<keyword evidence="1" id="KW-0472">Membrane</keyword>
<keyword evidence="1" id="KW-1133">Transmembrane helix</keyword>
<evidence type="ECO:0000256" key="1">
    <source>
        <dbReference type="SAM" id="Phobius"/>
    </source>
</evidence>
<sequence>MLLLLKKKYETRVMKTNTIKNLVMLGAFAGFAFYISRNYRQRKQRERELRETLHFQLF</sequence>
<feature type="transmembrane region" description="Helical" evidence="1">
    <location>
        <begin position="18"/>
        <end position="35"/>
    </location>
</feature>
<keyword evidence="1" id="KW-0812">Transmembrane</keyword>
<dbReference type="AlphaFoldDB" id="A0A101HFQ9"/>
<evidence type="ECO:0000313" key="3">
    <source>
        <dbReference type="Proteomes" id="UP000053860"/>
    </source>
</evidence>
<dbReference type="EMBL" id="LGGN01000326">
    <property type="protein sequence ID" value="KUK75981.1"/>
    <property type="molecule type" value="Genomic_DNA"/>
</dbReference>
<name>A0A101HFQ9_9BACT</name>